<keyword evidence="3" id="KW-1185">Reference proteome</keyword>
<dbReference type="SUPFAM" id="SSF55729">
    <property type="entry name" value="Acyl-CoA N-acyltransferases (Nat)"/>
    <property type="match status" value="2"/>
</dbReference>
<reference evidence="2 3" key="1">
    <citation type="submission" date="2019-07" db="EMBL/GenBank/DDBJ databases">
        <title>Draft genome sequence of Brevibacterium aurantiacum XU54 isolated from Xinjiang China.</title>
        <authorList>
            <person name="Xu X."/>
        </authorList>
    </citation>
    <scope>NUCLEOTIDE SEQUENCE [LARGE SCALE GENOMIC DNA]</scope>
    <source>
        <strain evidence="2 3">XU54</strain>
    </source>
</reference>
<protein>
    <submittedName>
        <fullName evidence="2">GNAT family N-acetyltransferase</fullName>
    </submittedName>
</protein>
<evidence type="ECO:0000313" key="3">
    <source>
        <dbReference type="Proteomes" id="UP000316406"/>
    </source>
</evidence>
<dbReference type="Proteomes" id="UP000316406">
    <property type="component" value="Unassembled WGS sequence"/>
</dbReference>
<name>A0A556CHF5_BREAU</name>
<evidence type="ECO:0000259" key="1">
    <source>
        <dbReference type="PROSITE" id="PS51186"/>
    </source>
</evidence>
<organism evidence="2 3">
    <name type="scientific">Brevibacterium aurantiacum</name>
    <dbReference type="NCBI Taxonomy" id="273384"/>
    <lineage>
        <taxon>Bacteria</taxon>
        <taxon>Bacillati</taxon>
        <taxon>Actinomycetota</taxon>
        <taxon>Actinomycetes</taxon>
        <taxon>Micrococcales</taxon>
        <taxon>Brevibacteriaceae</taxon>
        <taxon>Brevibacterium</taxon>
    </lineage>
</organism>
<dbReference type="RefSeq" id="WP_143922127.1">
    <property type="nucleotide sequence ID" value="NZ_VLTK01000004.1"/>
</dbReference>
<proteinExistence type="predicted"/>
<dbReference type="InterPro" id="IPR016181">
    <property type="entry name" value="Acyl_CoA_acyltransferase"/>
</dbReference>
<dbReference type="Gene3D" id="3.40.630.30">
    <property type="match status" value="1"/>
</dbReference>
<comment type="caution">
    <text evidence="2">The sequence shown here is derived from an EMBL/GenBank/DDBJ whole genome shotgun (WGS) entry which is preliminary data.</text>
</comment>
<dbReference type="GO" id="GO:0016747">
    <property type="term" value="F:acyltransferase activity, transferring groups other than amino-acyl groups"/>
    <property type="evidence" value="ECO:0007669"/>
    <property type="project" value="InterPro"/>
</dbReference>
<gene>
    <name evidence="2" type="ORF">FO013_08585</name>
</gene>
<dbReference type="OrthoDB" id="4119890at2"/>
<dbReference type="PROSITE" id="PS51186">
    <property type="entry name" value="GNAT"/>
    <property type="match status" value="1"/>
</dbReference>
<sequence>MVDVRITCIEPDDVGGLTRWHDLMRAAYTADRTAPWWQSLESTLTQFAHPRSDKVDIALLAHLGEEAIGGAEINIVTDAPADVEIGVVPARRRRGHGTSIAGAVEELLRGRADLVQTETYCPEGVAFAQTQGLRIGNQEHRLLLDLPAYLHEDANRYKNPDAKSRLTAAPDPSMSITSWIGGCPDEAVEDWVGLQEQMDEDVPVGELTRTLKHAGASAIRTHEERMAQQGWILVSSIAHIDDDFTGPAPVGYTEIMVSGHEPDIVIQEDTFVDGAYRGRGIGRGLKVANMRQLHDIPEAAQASWVQTYTATSNAPMHALNRDLGFFPADSMTALEGRFDYS</sequence>
<dbReference type="InterPro" id="IPR000182">
    <property type="entry name" value="GNAT_dom"/>
</dbReference>
<dbReference type="AlphaFoldDB" id="A0A556CHF5"/>
<accession>A0A556CHF5</accession>
<dbReference type="EMBL" id="VLTK01000004">
    <property type="protein sequence ID" value="TSI16875.1"/>
    <property type="molecule type" value="Genomic_DNA"/>
</dbReference>
<feature type="domain" description="N-acetyltransferase" evidence="1">
    <location>
        <begin position="4"/>
        <end position="156"/>
    </location>
</feature>
<keyword evidence="2" id="KW-0808">Transferase</keyword>
<evidence type="ECO:0000313" key="2">
    <source>
        <dbReference type="EMBL" id="TSI16875.1"/>
    </source>
</evidence>